<dbReference type="GO" id="GO:0006355">
    <property type="term" value="P:regulation of DNA-templated transcription"/>
    <property type="evidence" value="ECO:0007669"/>
    <property type="project" value="InterPro"/>
</dbReference>
<dbReference type="EMBL" id="FMVT01000005">
    <property type="protein sequence ID" value="SCY49707.1"/>
    <property type="molecule type" value="Genomic_DNA"/>
</dbReference>
<feature type="compositionally biased region" description="Low complexity" evidence="1">
    <location>
        <begin position="99"/>
        <end position="122"/>
    </location>
</feature>
<dbReference type="CDD" id="cd04765">
    <property type="entry name" value="HTH_MlrA-like_sg2"/>
    <property type="match status" value="1"/>
</dbReference>
<feature type="compositionally biased region" description="Pro residues" evidence="1">
    <location>
        <begin position="149"/>
        <end position="160"/>
    </location>
</feature>
<dbReference type="SMART" id="SM00422">
    <property type="entry name" value="HTH_MERR"/>
    <property type="match status" value="1"/>
</dbReference>
<dbReference type="Pfam" id="PF13411">
    <property type="entry name" value="MerR_1"/>
    <property type="match status" value="1"/>
</dbReference>
<evidence type="ECO:0000313" key="3">
    <source>
        <dbReference type="EMBL" id="SCY49707.1"/>
    </source>
</evidence>
<protein>
    <submittedName>
        <fullName evidence="3">MerR HTH family regulatory protein</fullName>
    </submittedName>
</protein>
<dbReference type="PROSITE" id="PS50937">
    <property type="entry name" value="HTH_MERR_2"/>
    <property type="match status" value="1"/>
</dbReference>
<keyword evidence="4" id="KW-1185">Reference proteome</keyword>
<dbReference type="InterPro" id="IPR009061">
    <property type="entry name" value="DNA-bd_dom_put_sf"/>
</dbReference>
<reference evidence="3 4" key="1">
    <citation type="submission" date="2016-10" db="EMBL/GenBank/DDBJ databases">
        <authorList>
            <person name="de Groot N.N."/>
        </authorList>
    </citation>
    <scope>NUCLEOTIDE SEQUENCE [LARGE SCALE GENOMIC DNA]</scope>
    <source>
        <strain evidence="3 4">CGMCC 1.8925</strain>
    </source>
</reference>
<dbReference type="AlphaFoldDB" id="A0A1G5GEF0"/>
<dbReference type="OrthoDB" id="9810140at2"/>
<evidence type="ECO:0000259" key="2">
    <source>
        <dbReference type="PROSITE" id="PS50937"/>
    </source>
</evidence>
<dbReference type="Proteomes" id="UP000199502">
    <property type="component" value="Unassembled WGS sequence"/>
</dbReference>
<dbReference type="RefSeq" id="WP_090742526.1">
    <property type="nucleotide sequence ID" value="NZ_FMVT01000005.1"/>
</dbReference>
<dbReference type="STRING" id="336292.SAMN05660710_01723"/>
<dbReference type="GO" id="GO:0003677">
    <property type="term" value="F:DNA binding"/>
    <property type="evidence" value="ECO:0007669"/>
    <property type="project" value="InterPro"/>
</dbReference>
<evidence type="ECO:0000256" key="1">
    <source>
        <dbReference type="SAM" id="MobiDB-lite"/>
    </source>
</evidence>
<feature type="compositionally biased region" description="Basic residues" evidence="1">
    <location>
        <begin position="187"/>
        <end position="196"/>
    </location>
</feature>
<name>A0A1G5GEF0_9RHOB</name>
<dbReference type="SUPFAM" id="SSF46955">
    <property type="entry name" value="Putative DNA-binding domain"/>
    <property type="match status" value="1"/>
</dbReference>
<feature type="domain" description="HTH merR-type" evidence="2">
    <location>
        <begin position="10"/>
        <end position="78"/>
    </location>
</feature>
<accession>A0A1G5GEF0</accession>
<dbReference type="InterPro" id="IPR000551">
    <property type="entry name" value="MerR-type_HTH_dom"/>
</dbReference>
<organism evidence="3 4">
    <name type="scientific">Paracoccus tibetensis</name>
    <dbReference type="NCBI Taxonomy" id="336292"/>
    <lineage>
        <taxon>Bacteria</taxon>
        <taxon>Pseudomonadati</taxon>
        <taxon>Pseudomonadota</taxon>
        <taxon>Alphaproteobacteria</taxon>
        <taxon>Rhodobacterales</taxon>
        <taxon>Paracoccaceae</taxon>
        <taxon>Paracoccus</taxon>
    </lineage>
</organism>
<proteinExistence type="predicted"/>
<gene>
    <name evidence="3" type="ORF">SAMN05660710_01723</name>
</gene>
<sequence>MQKRDDAFRSIGEVAALIGVPPHVLRYWETQFPQLKPMKRPDGRRYYRPEDVRLAAGLCELLRDDGLTIRGARKLIALDRGTAVRARGQVRLGEMATADAAPALPDADPNVTPDAAPPAQLDTPPPPPPEPPVAPPLEALPEWQDDASPPQPETALPPVPEDTEAPAETPPEDALTDTDPPEPPHQPHVRLRHRGRREVPEGQMALFDGPPPPASTWLPRLTRMAALLRAQQPGAPRWQQAAAAGMRLGNAISRLY</sequence>
<feature type="compositionally biased region" description="Acidic residues" evidence="1">
    <location>
        <begin position="161"/>
        <end position="180"/>
    </location>
</feature>
<dbReference type="Gene3D" id="1.10.1660.10">
    <property type="match status" value="1"/>
</dbReference>
<feature type="region of interest" description="Disordered" evidence="1">
    <location>
        <begin position="99"/>
        <end position="196"/>
    </location>
</feature>
<evidence type="ECO:0000313" key="4">
    <source>
        <dbReference type="Proteomes" id="UP000199502"/>
    </source>
</evidence>
<feature type="compositionally biased region" description="Pro residues" evidence="1">
    <location>
        <begin position="123"/>
        <end position="135"/>
    </location>
</feature>